<evidence type="ECO:0000259" key="1">
    <source>
        <dbReference type="Pfam" id="PF01764"/>
    </source>
</evidence>
<comment type="caution">
    <text evidence="2">The sequence shown here is derived from an EMBL/GenBank/DDBJ whole genome shotgun (WGS) entry which is preliminary data.</text>
</comment>
<dbReference type="Gene3D" id="3.40.50.1820">
    <property type="entry name" value="alpha/beta hydrolase"/>
    <property type="match status" value="1"/>
</dbReference>
<organism evidence="2 3">
    <name type="scientific">Tritrichomonas musculus</name>
    <dbReference type="NCBI Taxonomy" id="1915356"/>
    <lineage>
        <taxon>Eukaryota</taxon>
        <taxon>Metamonada</taxon>
        <taxon>Parabasalia</taxon>
        <taxon>Tritrichomonadida</taxon>
        <taxon>Tritrichomonadidae</taxon>
        <taxon>Tritrichomonas</taxon>
    </lineage>
</organism>
<dbReference type="PANTHER" id="PTHR46023:SF6">
    <property type="entry name" value="LIPASE CLASS 3 FAMILY PROTEIN"/>
    <property type="match status" value="1"/>
</dbReference>
<reference evidence="2 3" key="1">
    <citation type="submission" date="2024-04" db="EMBL/GenBank/DDBJ databases">
        <title>Tritrichomonas musculus Genome.</title>
        <authorList>
            <person name="Alves-Ferreira E."/>
            <person name="Grigg M."/>
            <person name="Lorenzi H."/>
            <person name="Galac M."/>
        </authorList>
    </citation>
    <scope>NUCLEOTIDE SEQUENCE [LARGE SCALE GENOMIC DNA]</scope>
    <source>
        <strain evidence="2 3">EAF2021</strain>
    </source>
</reference>
<keyword evidence="3" id="KW-1185">Reference proteome</keyword>
<protein>
    <recommendedName>
        <fullName evidence="1">Fungal lipase-type domain-containing protein</fullName>
    </recommendedName>
</protein>
<name>A0ABR2H1D0_9EUKA</name>
<dbReference type="Proteomes" id="UP001470230">
    <property type="component" value="Unassembled WGS sequence"/>
</dbReference>
<dbReference type="SUPFAM" id="SSF53474">
    <property type="entry name" value="alpha/beta-Hydrolases"/>
    <property type="match status" value="1"/>
</dbReference>
<dbReference type="InterPro" id="IPR002921">
    <property type="entry name" value="Fungal_lipase-type"/>
</dbReference>
<evidence type="ECO:0000313" key="2">
    <source>
        <dbReference type="EMBL" id="KAK8840004.1"/>
    </source>
</evidence>
<dbReference type="Pfam" id="PF01764">
    <property type="entry name" value="Lipase_3"/>
    <property type="match status" value="1"/>
</dbReference>
<evidence type="ECO:0000313" key="3">
    <source>
        <dbReference type="Proteomes" id="UP001470230"/>
    </source>
</evidence>
<dbReference type="EMBL" id="JAPFFF010000049">
    <property type="protein sequence ID" value="KAK8840004.1"/>
    <property type="molecule type" value="Genomic_DNA"/>
</dbReference>
<dbReference type="PANTHER" id="PTHR46023">
    <property type="entry name" value="LIPASE CLASS 3 PROTEIN-LIKE"/>
    <property type="match status" value="1"/>
</dbReference>
<accession>A0ABR2H1D0</accession>
<sequence>MFTNKEVRDYSNLLQNLNQQDDRPLPEGYAIVKGGGGKDGIPHYKLIENEIIREYVLWVRGTDFCDPNDLKINMQTSPIKFYNGTCHKGYYNAARKVIDEVRDYFTRPELNQLVCMGHSLGGAVSSIITTIFNKGDYGDFIQGMNSLKERFSGGVRGIVFGTPPLFSPNISKETSQYITNIILKKDVIPKLGNTFNSITKFQLRLVSLLLYQINGLYQRPTKKKIAKKYQAETNKHVFADELPGNVIIVNSKGERFEKGGNPRKIHKTTDWFGIVQHFFTNYHHVISNCVEEDDNAFLGNTRNKNSKNWWPVLKNSIHYNIVIPYRYSNHVFKAFKKSLVYKKNIFHAIDEEFDEEVSYCEKKIFKYCNIK</sequence>
<dbReference type="InterPro" id="IPR029058">
    <property type="entry name" value="AB_hydrolase_fold"/>
</dbReference>
<gene>
    <name evidence="2" type="ORF">M9Y10_031289</name>
</gene>
<proteinExistence type="predicted"/>
<feature type="domain" description="Fungal lipase-type" evidence="1">
    <location>
        <begin position="59"/>
        <end position="191"/>
    </location>
</feature>